<dbReference type="InterPro" id="IPR000195">
    <property type="entry name" value="Rab-GAP-TBC_dom"/>
</dbReference>
<gene>
    <name evidence="4" type="ORF">GN958_ATG06333</name>
</gene>
<feature type="domain" description="Rab-GAP TBC" evidence="3">
    <location>
        <begin position="133"/>
        <end position="325"/>
    </location>
</feature>
<proteinExistence type="predicted"/>
<dbReference type="Pfam" id="PF00566">
    <property type="entry name" value="RabGAP-TBC"/>
    <property type="match status" value="2"/>
</dbReference>
<dbReference type="PANTHER" id="PTHR47219:SF20">
    <property type="entry name" value="TBC1 DOMAIN FAMILY MEMBER 2B"/>
    <property type="match status" value="1"/>
</dbReference>
<dbReference type="InterPro" id="IPR035969">
    <property type="entry name" value="Rab-GAP_TBC_sf"/>
</dbReference>
<dbReference type="GO" id="GO:0031267">
    <property type="term" value="F:small GTPase binding"/>
    <property type="evidence" value="ECO:0007669"/>
    <property type="project" value="TreeGrafter"/>
</dbReference>
<dbReference type="PANTHER" id="PTHR47219">
    <property type="entry name" value="RAB GTPASE-ACTIVATING PROTEIN 1-LIKE"/>
    <property type="match status" value="1"/>
</dbReference>
<sequence length="1125" mass="126851">MLRASFLAPEMLHLVAVMASAAAMVLEWASIVASVGVVVTDSYGGAYSLIGQKEANFQVTTVVCVAVPHIKPAHSVFYLAKQARSPSSQPMEVAWSQLREEARRLAQDIGQSGREHHSLANSRAVWDAIRVHGVPSEHREWVWPILLHDQSMRLQRQEIESGASYSQLLHGMADDIQETSNSLEQAQEEAMERFRHLNPFQERKIRRILLAYAKSKDAFYYCHGMVESCVVLSTFLVEEDAFWSFRMLLEVLLPKYFDESVVDFHTDCLVLQELFCVHDSALSDHFALLGVSIQLLCTKWFFSFFAESMPFDVVCRLYDIMFVDICSRQLGSKIIFSTSLSVLLYLSSTLVEIQDVNVVLDVINEFCWATLNDYSVAESFLDLINFMHEQINDDQLAALRQKYRAQLAQEEEQRKTLQRKIQRKISSKKLKLEKQGSSEQQEHTRKGRINSIKLLIQWRKHMVDNSDVSSSQARKRNSSRVSSSDSSDKNRCGRHSRTRSREQESSSSSSDEDSRSDNGEAGLEIVTTPSEKEMLARVYQGISKINRRRSRSRTSSSMRSFSLRGADGVLHPLSSRSLSLSNSILSTTSSTKEVDEVSVAGDGDPEDEDALWERLRVSGTPKSVVRHSMSGVPDAHRSWIWPVLINQLPAPSDLPRKLAAVKNDDEDALLDREIAKSIENDITRTRNLRNDQVIPMRRVLTAFANRNRRVGYCQGMNEILVVLLQYLDEDQALRALILLIEVLLPAYHVDSMIGLHTDCAVMNTLLRQNDVELHSHLNELGLNMEILCTKWLVTCFLTSLPTFCGLKVIDMLLARSKEKQRASRVLLGVGISIFFTLRETLLDAKDAGEVLLAINEYFAREMTKTTVEMDKFLHFCLIITDQLEPDIVEEFRLVHKDEVMERFAAFEAKKIEMRQQLEEAKAKQRKVASAPPSPSKTERLSTLSASGIASGKSNGNNRISGLSSYISNPLRSSGGSKTTGAGDDKESHKRYQRVDVLQAHHSFSEDLEKMEDQLEDLADLFVRGKIDEKEHSCIRAQIVRKWCKGMNSPQSAMVRVQCVKHTYCERSGGDGCTNSAPGLLEGPVRNSFTGEAEGAHRGRKGSISLYGRMKKAQKSALAIFKSTFE</sequence>
<dbReference type="EMBL" id="JAACNO010000856">
    <property type="protein sequence ID" value="KAF4144485.1"/>
    <property type="molecule type" value="Genomic_DNA"/>
</dbReference>
<evidence type="ECO:0000256" key="2">
    <source>
        <dbReference type="SAM" id="MobiDB-lite"/>
    </source>
</evidence>
<dbReference type="Gene3D" id="1.10.8.270">
    <property type="entry name" value="putative rabgap domain of human tbc1 domain family member 14 like domains"/>
    <property type="match status" value="2"/>
</dbReference>
<protein>
    <submittedName>
        <fullName evidence="4">Rab-GTPase-TBC domain</fullName>
    </submittedName>
</protein>
<dbReference type="PROSITE" id="PS50086">
    <property type="entry name" value="TBC_RABGAP"/>
    <property type="match status" value="2"/>
</dbReference>
<dbReference type="Gene3D" id="1.10.472.80">
    <property type="entry name" value="Ypt/Rab-GAP domain of gyp1p, domain 3"/>
    <property type="match status" value="2"/>
</dbReference>
<evidence type="ECO:0000313" key="4">
    <source>
        <dbReference type="EMBL" id="KAF4144485.1"/>
    </source>
</evidence>
<dbReference type="FunFam" id="1.10.472.80:FF:000234">
    <property type="match status" value="1"/>
</dbReference>
<keyword evidence="1" id="KW-0175">Coiled coil</keyword>
<reference evidence="4" key="1">
    <citation type="submission" date="2020-03" db="EMBL/GenBank/DDBJ databases">
        <title>Hybrid Assembly of Korean Phytophthora infestans isolates.</title>
        <authorList>
            <person name="Prokchorchik M."/>
            <person name="Lee Y."/>
            <person name="Seo J."/>
            <person name="Cho J.-H."/>
            <person name="Park Y.-E."/>
            <person name="Jang D.-C."/>
            <person name="Im J.-S."/>
            <person name="Choi J.-G."/>
            <person name="Park H.-J."/>
            <person name="Lee G.-B."/>
            <person name="Lee Y.-G."/>
            <person name="Hong S.-Y."/>
            <person name="Cho K."/>
            <person name="Sohn K.H."/>
        </authorList>
    </citation>
    <scope>NUCLEOTIDE SEQUENCE</scope>
    <source>
        <strain evidence="4">KR_2_A2</strain>
    </source>
</reference>
<evidence type="ECO:0000313" key="5">
    <source>
        <dbReference type="Proteomes" id="UP000704712"/>
    </source>
</evidence>
<dbReference type="SMART" id="SM00164">
    <property type="entry name" value="TBC"/>
    <property type="match status" value="2"/>
</dbReference>
<dbReference type="AlphaFoldDB" id="A0A8S9UU04"/>
<accession>A0A8S9UU04</accession>
<dbReference type="InterPro" id="IPR050302">
    <property type="entry name" value="Rab_GAP_TBC_domain"/>
</dbReference>
<feature type="region of interest" description="Disordered" evidence="2">
    <location>
        <begin position="465"/>
        <end position="529"/>
    </location>
</feature>
<feature type="region of interest" description="Disordered" evidence="2">
    <location>
        <begin position="922"/>
        <end position="989"/>
    </location>
</feature>
<dbReference type="GO" id="GO:0005096">
    <property type="term" value="F:GTPase activator activity"/>
    <property type="evidence" value="ECO:0007669"/>
    <property type="project" value="TreeGrafter"/>
</dbReference>
<evidence type="ECO:0000259" key="3">
    <source>
        <dbReference type="PROSITE" id="PS50086"/>
    </source>
</evidence>
<feature type="compositionally biased region" description="Polar residues" evidence="2">
    <location>
        <begin position="940"/>
        <end position="979"/>
    </location>
</feature>
<name>A0A8S9UU04_PHYIN</name>
<organism evidence="4 5">
    <name type="scientific">Phytophthora infestans</name>
    <name type="common">Potato late blight agent</name>
    <name type="synonym">Botrytis infestans</name>
    <dbReference type="NCBI Taxonomy" id="4787"/>
    <lineage>
        <taxon>Eukaryota</taxon>
        <taxon>Sar</taxon>
        <taxon>Stramenopiles</taxon>
        <taxon>Oomycota</taxon>
        <taxon>Peronosporomycetes</taxon>
        <taxon>Peronosporales</taxon>
        <taxon>Peronosporaceae</taxon>
        <taxon>Phytophthora</taxon>
    </lineage>
</organism>
<dbReference type="Proteomes" id="UP000704712">
    <property type="component" value="Unassembled WGS sequence"/>
</dbReference>
<feature type="domain" description="Rab-GAP TBC" evidence="3">
    <location>
        <begin position="631"/>
        <end position="816"/>
    </location>
</feature>
<evidence type="ECO:0000256" key="1">
    <source>
        <dbReference type="SAM" id="Coils"/>
    </source>
</evidence>
<dbReference type="SUPFAM" id="SSF47923">
    <property type="entry name" value="Ypt/Rab-GAP domain of gyp1p"/>
    <property type="match status" value="4"/>
</dbReference>
<feature type="coiled-coil region" evidence="1">
    <location>
        <begin position="393"/>
        <end position="427"/>
    </location>
</feature>
<comment type="caution">
    <text evidence="4">The sequence shown here is derived from an EMBL/GenBank/DDBJ whole genome shotgun (WGS) entry which is preliminary data.</text>
</comment>